<comment type="similarity">
    <text evidence="2 9">Belongs to the gluconokinase GntK/GntV family.</text>
</comment>
<dbReference type="Gene3D" id="3.40.50.300">
    <property type="entry name" value="P-loop containing nucleotide triphosphate hydrolases"/>
    <property type="match status" value="1"/>
</dbReference>
<dbReference type="InterPro" id="IPR031322">
    <property type="entry name" value="Shikimate/glucono_kinase"/>
</dbReference>
<keyword evidence="7 9" id="KW-0067">ATP-binding</keyword>
<accession>A0A848KWW6</accession>
<evidence type="ECO:0000313" key="11">
    <source>
        <dbReference type="Proteomes" id="UP000550729"/>
    </source>
</evidence>
<comment type="catalytic activity">
    <reaction evidence="8 9">
        <text>D-gluconate + ATP = 6-phospho-D-gluconate + ADP + H(+)</text>
        <dbReference type="Rhea" id="RHEA:19433"/>
        <dbReference type="ChEBI" id="CHEBI:15378"/>
        <dbReference type="ChEBI" id="CHEBI:18391"/>
        <dbReference type="ChEBI" id="CHEBI:30616"/>
        <dbReference type="ChEBI" id="CHEBI:58759"/>
        <dbReference type="ChEBI" id="CHEBI:456216"/>
        <dbReference type="EC" id="2.7.1.12"/>
    </reaction>
</comment>
<evidence type="ECO:0000256" key="2">
    <source>
        <dbReference type="ARBA" id="ARBA00008420"/>
    </source>
</evidence>
<evidence type="ECO:0000256" key="8">
    <source>
        <dbReference type="ARBA" id="ARBA00048090"/>
    </source>
</evidence>
<dbReference type="GO" id="GO:0005524">
    <property type="term" value="F:ATP binding"/>
    <property type="evidence" value="ECO:0007669"/>
    <property type="project" value="UniProtKB-KW"/>
</dbReference>
<evidence type="ECO:0000256" key="7">
    <source>
        <dbReference type="ARBA" id="ARBA00022840"/>
    </source>
</evidence>
<keyword evidence="11" id="KW-1185">Reference proteome</keyword>
<keyword evidence="6 9" id="KW-0418">Kinase</keyword>
<comment type="caution">
    <text evidence="10">The sequence shown here is derived from an EMBL/GenBank/DDBJ whole genome shotgun (WGS) entry which is preliminary data.</text>
</comment>
<dbReference type="InterPro" id="IPR006001">
    <property type="entry name" value="Therm_gnt_kin"/>
</dbReference>
<dbReference type="SUPFAM" id="SSF52540">
    <property type="entry name" value="P-loop containing nucleoside triphosphate hydrolases"/>
    <property type="match status" value="1"/>
</dbReference>
<evidence type="ECO:0000256" key="9">
    <source>
        <dbReference type="RuleBase" id="RU363066"/>
    </source>
</evidence>
<proteinExistence type="inferred from homology"/>
<evidence type="ECO:0000256" key="3">
    <source>
        <dbReference type="ARBA" id="ARBA00012054"/>
    </source>
</evidence>
<protein>
    <recommendedName>
        <fullName evidence="3 9">Gluconokinase</fullName>
        <ecNumber evidence="3 9">2.7.1.12</ecNumber>
    </recommendedName>
</protein>
<evidence type="ECO:0000256" key="4">
    <source>
        <dbReference type="ARBA" id="ARBA00022679"/>
    </source>
</evidence>
<dbReference type="AlphaFoldDB" id="A0A848KWW6"/>
<dbReference type="PANTHER" id="PTHR43442">
    <property type="entry name" value="GLUCONOKINASE-RELATED"/>
    <property type="match status" value="1"/>
</dbReference>
<dbReference type="CDD" id="cd02021">
    <property type="entry name" value="GntK"/>
    <property type="match status" value="1"/>
</dbReference>
<name>A0A848KWW6_9ACTN</name>
<gene>
    <name evidence="10" type="ORF">HH308_18995</name>
</gene>
<dbReference type="EMBL" id="JABBNB010000021">
    <property type="protein sequence ID" value="NMO03304.1"/>
    <property type="molecule type" value="Genomic_DNA"/>
</dbReference>
<dbReference type="NCBIfam" id="TIGR01313">
    <property type="entry name" value="therm_gnt_kin"/>
    <property type="match status" value="1"/>
</dbReference>
<keyword evidence="4 9" id="KW-0808">Transferase</keyword>
<dbReference type="InterPro" id="IPR027417">
    <property type="entry name" value="P-loop_NTPase"/>
</dbReference>
<evidence type="ECO:0000256" key="5">
    <source>
        <dbReference type="ARBA" id="ARBA00022741"/>
    </source>
</evidence>
<dbReference type="RefSeq" id="WP_170195820.1">
    <property type="nucleotide sequence ID" value="NZ_JABBNB010000021.1"/>
</dbReference>
<keyword evidence="5 9" id="KW-0547">Nucleotide-binding</keyword>
<sequence>MGVSGSGKTVVGQALAHLLDAEFVDADDLHPASNIAKMTSGKALTDDDRRPWLQIVGAQFASHDGPVVIACSALKRIYRDVIRAAAPDAAFIHLSVPAQTVTTRVTLRAEHFMPAALVESQFEALEELHADERGLSVESVGGPDVVAATVLAALSAVADA</sequence>
<dbReference type="Proteomes" id="UP000550729">
    <property type="component" value="Unassembled WGS sequence"/>
</dbReference>
<dbReference type="EC" id="2.7.1.12" evidence="3 9"/>
<comment type="pathway">
    <text evidence="1">Carbohydrate acid metabolism.</text>
</comment>
<evidence type="ECO:0000256" key="1">
    <source>
        <dbReference type="ARBA" id="ARBA00004761"/>
    </source>
</evidence>
<dbReference type="PANTHER" id="PTHR43442:SF3">
    <property type="entry name" value="GLUCONOKINASE-RELATED"/>
    <property type="match status" value="1"/>
</dbReference>
<dbReference type="GO" id="GO:0005737">
    <property type="term" value="C:cytoplasm"/>
    <property type="evidence" value="ECO:0007669"/>
    <property type="project" value="TreeGrafter"/>
</dbReference>
<dbReference type="GO" id="GO:0046316">
    <property type="term" value="F:gluconokinase activity"/>
    <property type="evidence" value="ECO:0007669"/>
    <property type="project" value="UniProtKB-EC"/>
</dbReference>
<evidence type="ECO:0000256" key="6">
    <source>
        <dbReference type="ARBA" id="ARBA00022777"/>
    </source>
</evidence>
<dbReference type="GO" id="GO:0005975">
    <property type="term" value="P:carbohydrate metabolic process"/>
    <property type="evidence" value="ECO:0007669"/>
    <property type="project" value="InterPro"/>
</dbReference>
<evidence type="ECO:0000313" key="10">
    <source>
        <dbReference type="EMBL" id="NMO03304.1"/>
    </source>
</evidence>
<organism evidence="10 11">
    <name type="scientific">Gordonia asplenii</name>
    <dbReference type="NCBI Taxonomy" id="2725283"/>
    <lineage>
        <taxon>Bacteria</taxon>
        <taxon>Bacillati</taxon>
        <taxon>Actinomycetota</taxon>
        <taxon>Actinomycetes</taxon>
        <taxon>Mycobacteriales</taxon>
        <taxon>Gordoniaceae</taxon>
        <taxon>Gordonia</taxon>
    </lineage>
</organism>
<dbReference type="Pfam" id="PF01202">
    <property type="entry name" value="SKI"/>
    <property type="match status" value="1"/>
</dbReference>
<reference evidence="10 11" key="1">
    <citation type="submission" date="2020-04" db="EMBL/GenBank/DDBJ databases">
        <title>Gordonia sp. nov. TBRC 11910.</title>
        <authorList>
            <person name="Suriyachadkun C."/>
        </authorList>
    </citation>
    <scope>NUCLEOTIDE SEQUENCE [LARGE SCALE GENOMIC DNA]</scope>
    <source>
        <strain evidence="10 11">TBRC 11910</strain>
    </source>
</reference>